<evidence type="ECO:0000313" key="7">
    <source>
        <dbReference type="EMBL" id="SER76645.1"/>
    </source>
</evidence>
<dbReference type="AlphaFoldDB" id="A0A1H9RW34"/>
<comment type="similarity">
    <text evidence="5">Belongs to the cyclophilin-type PPIase family.</text>
</comment>
<dbReference type="PROSITE" id="PS00170">
    <property type="entry name" value="CSA_PPIASE_1"/>
    <property type="match status" value="1"/>
</dbReference>
<dbReference type="InterPro" id="IPR020892">
    <property type="entry name" value="Cyclophilin-type_PPIase_CS"/>
</dbReference>
<accession>A0A1H9RW34</accession>
<dbReference type="Pfam" id="PF00160">
    <property type="entry name" value="Pro_isomerase"/>
    <property type="match status" value="1"/>
</dbReference>
<comment type="caution">
    <text evidence="7">The sequence shown here is derived from an EMBL/GenBank/DDBJ whole genome shotgun (WGS) entry which is preliminary data.</text>
</comment>
<evidence type="ECO:0000313" key="8">
    <source>
        <dbReference type="Proteomes" id="UP000199318"/>
    </source>
</evidence>
<dbReference type="InterPro" id="IPR002130">
    <property type="entry name" value="Cyclophilin-type_PPIase_dom"/>
</dbReference>
<dbReference type="PROSITE" id="PS50072">
    <property type="entry name" value="CSA_PPIASE_2"/>
    <property type="match status" value="1"/>
</dbReference>
<dbReference type="PANTHER" id="PTHR45625:SF4">
    <property type="entry name" value="PEPTIDYLPROLYL ISOMERASE DOMAIN AND WD REPEAT-CONTAINING PROTEIN 1"/>
    <property type="match status" value="1"/>
</dbReference>
<dbReference type="GO" id="GO:0006457">
    <property type="term" value="P:protein folding"/>
    <property type="evidence" value="ECO:0007669"/>
    <property type="project" value="InterPro"/>
</dbReference>
<evidence type="ECO:0000256" key="2">
    <source>
        <dbReference type="ARBA" id="ARBA00002388"/>
    </source>
</evidence>
<dbReference type="Proteomes" id="UP000199318">
    <property type="component" value="Unassembled WGS sequence"/>
</dbReference>
<dbReference type="RefSeq" id="WP_093072268.1">
    <property type="nucleotide sequence ID" value="NZ_FOGV01000005.1"/>
</dbReference>
<keyword evidence="8" id="KW-1185">Reference proteome</keyword>
<dbReference type="GO" id="GO:0003755">
    <property type="term" value="F:peptidyl-prolyl cis-trans isomerase activity"/>
    <property type="evidence" value="ECO:0007669"/>
    <property type="project" value="UniProtKB-UniRule"/>
</dbReference>
<dbReference type="InterPro" id="IPR044666">
    <property type="entry name" value="Cyclophilin_A-like"/>
</dbReference>
<dbReference type="InterPro" id="IPR029000">
    <property type="entry name" value="Cyclophilin-like_dom_sf"/>
</dbReference>
<evidence type="ECO:0000259" key="6">
    <source>
        <dbReference type="PROSITE" id="PS50072"/>
    </source>
</evidence>
<gene>
    <name evidence="7" type="ORF">SAMN05444126_105112</name>
</gene>
<dbReference type="PRINTS" id="PR00153">
    <property type="entry name" value="CSAPPISMRASE"/>
</dbReference>
<dbReference type="PANTHER" id="PTHR45625">
    <property type="entry name" value="PEPTIDYL-PROLYL CIS-TRANS ISOMERASE-RELATED"/>
    <property type="match status" value="1"/>
</dbReference>
<dbReference type="PROSITE" id="PS51257">
    <property type="entry name" value="PROKAR_LIPOPROTEIN"/>
    <property type="match status" value="1"/>
</dbReference>
<dbReference type="EMBL" id="FOGV01000005">
    <property type="protein sequence ID" value="SER76645.1"/>
    <property type="molecule type" value="Genomic_DNA"/>
</dbReference>
<reference evidence="8" key="1">
    <citation type="submission" date="2016-10" db="EMBL/GenBank/DDBJ databases">
        <authorList>
            <person name="de Groot N.N."/>
        </authorList>
    </citation>
    <scope>NUCLEOTIDE SEQUENCE [LARGE SCALE GENOMIC DNA]</scope>
    <source>
        <strain evidence="8">10nlg</strain>
    </source>
</reference>
<comment type="function">
    <text evidence="2 5">PPIases accelerate the folding of proteins. It catalyzes the cis-trans isomerization of proline imidic peptide bonds in oligopeptides.</text>
</comment>
<organism evidence="7 8">
    <name type="scientific">Salisediminibacterium halotolerans</name>
    <dbReference type="NCBI Taxonomy" id="517425"/>
    <lineage>
        <taxon>Bacteria</taxon>
        <taxon>Bacillati</taxon>
        <taxon>Bacillota</taxon>
        <taxon>Bacilli</taxon>
        <taxon>Bacillales</taxon>
        <taxon>Bacillaceae</taxon>
        <taxon>Salisediminibacterium</taxon>
    </lineage>
</organism>
<dbReference type="OrthoDB" id="9807797at2"/>
<dbReference type="Gene3D" id="2.40.100.10">
    <property type="entry name" value="Cyclophilin-like"/>
    <property type="match status" value="1"/>
</dbReference>
<protein>
    <recommendedName>
        <fullName evidence="5">Peptidyl-prolyl cis-trans isomerase</fullName>
        <shortName evidence="5">PPIase</shortName>
        <ecNumber evidence="5">5.2.1.8</ecNumber>
    </recommendedName>
</protein>
<feature type="domain" description="PPIase cyclophilin-type" evidence="6">
    <location>
        <begin position="61"/>
        <end position="234"/>
    </location>
</feature>
<keyword evidence="3 5" id="KW-0697">Rotamase</keyword>
<dbReference type="SUPFAM" id="SSF50891">
    <property type="entry name" value="Cyclophilin-like"/>
    <property type="match status" value="1"/>
</dbReference>
<proteinExistence type="inferred from homology"/>
<dbReference type="STRING" id="1464123.SAMN05444126_105112"/>
<name>A0A1H9RW34_9BACI</name>
<evidence type="ECO:0000256" key="3">
    <source>
        <dbReference type="ARBA" id="ARBA00023110"/>
    </source>
</evidence>
<evidence type="ECO:0000256" key="5">
    <source>
        <dbReference type="RuleBase" id="RU363019"/>
    </source>
</evidence>
<keyword evidence="4 5" id="KW-0413">Isomerase</keyword>
<evidence type="ECO:0000256" key="4">
    <source>
        <dbReference type="ARBA" id="ARBA00023235"/>
    </source>
</evidence>
<sequence>MKKYIRTISAAGALAGIGLIAGCADSYDDAEINHSDSEAGSGELPQLTEEAAENEAEAVMSTNHGEIHLKLFPEAAPKAVENFITLSEDGYYDGVIFHRVIEDFMIQGGDPEGTGMGGESAFGEPFEDEFDDSVYHFNGALSMANSGPDTNASQFFIVHADEVSEDILQQMADQYDDDVLDAYEEKGGTPNLDDGHTVFGHVIDGMDTVNSIAEVPTAEQDRPEEEVVIEEIEIISE</sequence>
<evidence type="ECO:0000256" key="1">
    <source>
        <dbReference type="ARBA" id="ARBA00000971"/>
    </source>
</evidence>
<comment type="catalytic activity">
    <reaction evidence="1 5">
        <text>[protein]-peptidylproline (omega=180) = [protein]-peptidylproline (omega=0)</text>
        <dbReference type="Rhea" id="RHEA:16237"/>
        <dbReference type="Rhea" id="RHEA-COMP:10747"/>
        <dbReference type="Rhea" id="RHEA-COMP:10748"/>
        <dbReference type="ChEBI" id="CHEBI:83833"/>
        <dbReference type="ChEBI" id="CHEBI:83834"/>
        <dbReference type="EC" id="5.2.1.8"/>
    </reaction>
</comment>
<dbReference type="EC" id="5.2.1.8" evidence="5"/>